<dbReference type="InterPro" id="IPR017972">
    <property type="entry name" value="Cyt_P450_CS"/>
</dbReference>
<dbReference type="OMA" id="GRHKYDP"/>
<evidence type="ECO:0000256" key="7">
    <source>
        <dbReference type="ARBA" id="ARBA00022723"/>
    </source>
</evidence>
<evidence type="ECO:0000313" key="18">
    <source>
        <dbReference type="Proteomes" id="UP000002282"/>
    </source>
</evidence>
<accession>B4NYL2</accession>
<dbReference type="eggNOG" id="KOG0157">
    <property type="taxonomic scope" value="Eukaryota"/>
</dbReference>
<dbReference type="PANTHER" id="PTHR24291:SF203">
    <property type="entry name" value="CYTOCHROME P450 4D1-RELATED"/>
    <property type="match status" value="1"/>
</dbReference>
<dbReference type="Pfam" id="PF00067">
    <property type="entry name" value="p450"/>
    <property type="match status" value="1"/>
</dbReference>
<keyword evidence="13" id="KW-0472">Membrane</keyword>
<comment type="subcellular location">
    <subcellularLocation>
        <location evidence="4">Endoplasmic reticulum membrane</location>
        <topology evidence="4">Peripheral membrane protein</topology>
    </subcellularLocation>
    <subcellularLocation>
        <location evidence="3">Microsome membrane</location>
        <topology evidence="3">Peripheral membrane protein</topology>
    </subcellularLocation>
</comment>
<protein>
    <submittedName>
        <fullName evidence="17">Uncharacterized protein</fullName>
    </submittedName>
</protein>
<evidence type="ECO:0000256" key="5">
    <source>
        <dbReference type="ARBA" id="ARBA00010617"/>
    </source>
</evidence>
<reference evidence="17 18" key="1">
    <citation type="journal article" date="2007" name="Nature">
        <title>Evolution of genes and genomes on the Drosophila phylogeny.</title>
        <authorList>
            <consortium name="Drosophila 12 Genomes Consortium"/>
            <person name="Clark A.G."/>
            <person name="Eisen M.B."/>
            <person name="Smith D.R."/>
            <person name="Bergman C.M."/>
            <person name="Oliver B."/>
            <person name="Markow T.A."/>
            <person name="Kaufman T.C."/>
            <person name="Kellis M."/>
            <person name="Gelbart W."/>
            <person name="Iyer V.N."/>
            <person name="Pollard D.A."/>
            <person name="Sackton T.B."/>
            <person name="Larracuente A.M."/>
            <person name="Singh N.D."/>
            <person name="Abad J.P."/>
            <person name="Abt D.N."/>
            <person name="Adryan B."/>
            <person name="Aguade M."/>
            <person name="Akashi H."/>
            <person name="Anderson W.W."/>
            <person name="Aquadro C.F."/>
            <person name="Ardell D.H."/>
            <person name="Arguello R."/>
            <person name="Artieri C.G."/>
            <person name="Barbash D.A."/>
            <person name="Barker D."/>
            <person name="Barsanti P."/>
            <person name="Batterham P."/>
            <person name="Batzoglou S."/>
            <person name="Begun D."/>
            <person name="Bhutkar A."/>
            <person name="Blanco E."/>
            <person name="Bosak S.A."/>
            <person name="Bradley R.K."/>
            <person name="Brand A.D."/>
            <person name="Brent M.R."/>
            <person name="Brooks A.N."/>
            <person name="Brown R.H."/>
            <person name="Butlin R.K."/>
            <person name="Caggese C."/>
            <person name="Calvi B.R."/>
            <person name="Bernardo de Carvalho A."/>
            <person name="Caspi A."/>
            <person name="Castrezana S."/>
            <person name="Celniker S.E."/>
            <person name="Chang J.L."/>
            <person name="Chapple C."/>
            <person name="Chatterji S."/>
            <person name="Chinwalla A."/>
            <person name="Civetta A."/>
            <person name="Clifton S.W."/>
            <person name="Comeron J.M."/>
            <person name="Costello J.C."/>
            <person name="Coyne J.A."/>
            <person name="Daub J."/>
            <person name="David R.G."/>
            <person name="Delcher A.L."/>
            <person name="Delehaunty K."/>
            <person name="Do C.B."/>
            <person name="Ebling H."/>
            <person name="Edwards K."/>
            <person name="Eickbush T."/>
            <person name="Evans J.D."/>
            <person name="Filipski A."/>
            <person name="Findeiss S."/>
            <person name="Freyhult E."/>
            <person name="Fulton L."/>
            <person name="Fulton R."/>
            <person name="Garcia A.C."/>
            <person name="Gardiner A."/>
            <person name="Garfield D.A."/>
            <person name="Garvin B.E."/>
            <person name="Gibson G."/>
            <person name="Gilbert D."/>
            <person name="Gnerre S."/>
            <person name="Godfrey J."/>
            <person name="Good R."/>
            <person name="Gotea V."/>
            <person name="Gravely B."/>
            <person name="Greenberg A.J."/>
            <person name="Griffiths-Jones S."/>
            <person name="Gross S."/>
            <person name="Guigo R."/>
            <person name="Gustafson E.A."/>
            <person name="Haerty W."/>
            <person name="Hahn M.W."/>
            <person name="Halligan D.L."/>
            <person name="Halpern A.L."/>
            <person name="Halter G.M."/>
            <person name="Han M.V."/>
            <person name="Heger A."/>
            <person name="Hillier L."/>
            <person name="Hinrichs A.S."/>
            <person name="Holmes I."/>
            <person name="Hoskins R.A."/>
            <person name="Hubisz M.J."/>
            <person name="Hultmark D."/>
            <person name="Huntley M.A."/>
            <person name="Jaffe D.B."/>
            <person name="Jagadeeshan S."/>
            <person name="Jeck W.R."/>
            <person name="Johnson J."/>
            <person name="Jones C.D."/>
            <person name="Jordan W.C."/>
            <person name="Karpen G.H."/>
            <person name="Kataoka E."/>
            <person name="Keightley P.D."/>
            <person name="Kheradpour P."/>
            <person name="Kirkness E.F."/>
            <person name="Koerich L.B."/>
            <person name="Kristiansen K."/>
            <person name="Kudrna D."/>
            <person name="Kulathinal R.J."/>
            <person name="Kumar S."/>
            <person name="Kwok R."/>
            <person name="Lander E."/>
            <person name="Langley C.H."/>
            <person name="Lapoint R."/>
            <person name="Lazzaro B.P."/>
            <person name="Lee S.J."/>
            <person name="Levesque L."/>
            <person name="Li R."/>
            <person name="Lin C.F."/>
            <person name="Lin M.F."/>
            <person name="Lindblad-Toh K."/>
            <person name="Llopart A."/>
            <person name="Long M."/>
            <person name="Low L."/>
            <person name="Lozovsky E."/>
            <person name="Lu J."/>
            <person name="Luo M."/>
            <person name="Machado C.A."/>
            <person name="Makalowski W."/>
            <person name="Marzo M."/>
            <person name="Matsuda M."/>
            <person name="Matzkin L."/>
            <person name="McAllister B."/>
            <person name="McBride C.S."/>
            <person name="McKernan B."/>
            <person name="McKernan K."/>
            <person name="Mendez-Lago M."/>
            <person name="Minx P."/>
            <person name="Mollenhauer M.U."/>
            <person name="Montooth K."/>
            <person name="Mount S.M."/>
            <person name="Mu X."/>
            <person name="Myers E."/>
            <person name="Negre B."/>
            <person name="Newfeld S."/>
            <person name="Nielsen R."/>
            <person name="Noor M.A."/>
            <person name="O'Grady P."/>
            <person name="Pachter L."/>
            <person name="Papaceit M."/>
            <person name="Parisi M.J."/>
            <person name="Parisi M."/>
            <person name="Parts L."/>
            <person name="Pedersen J.S."/>
            <person name="Pesole G."/>
            <person name="Phillippy A.M."/>
            <person name="Ponting C.P."/>
            <person name="Pop M."/>
            <person name="Porcelli D."/>
            <person name="Powell J.R."/>
            <person name="Prohaska S."/>
            <person name="Pruitt K."/>
            <person name="Puig M."/>
            <person name="Quesneville H."/>
            <person name="Ram K.R."/>
            <person name="Rand D."/>
            <person name="Rasmussen M.D."/>
            <person name="Reed L.K."/>
            <person name="Reenan R."/>
            <person name="Reily A."/>
            <person name="Remington K.A."/>
            <person name="Rieger T.T."/>
            <person name="Ritchie M.G."/>
            <person name="Robin C."/>
            <person name="Rogers Y.H."/>
            <person name="Rohde C."/>
            <person name="Rozas J."/>
            <person name="Rubenfield M.J."/>
            <person name="Ruiz A."/>
            <person name="Russo S."/>
            <person name="Salzberg S.L."/>
            <person name="Sanchez-Gracia A."/>
            <person name="Saranga D.J."/>
            <person name="Sato H."/>
            <person name="Schaeffer S.W."/>
            <person name="Schatz M.C."/>
            <person name="Schlenke T."/>
            <person name="Schwartz R."/>
            <person name="Segarra C."/>
            <person name="Singh R.S."/>
            <person name="Sirot L."/>
            <person name="Sirota M."/>
            <person name="Sisneros N.B."/>
            <person name="Smith C.D."/>
            <person name="Smith T.F."/>
            <person name="Spieth J."/>
            <person name="Stage D.E."/>
            <person name="Stark A."/>
            <person name="Stephan W."/>
            <person name="Strausberg R.L."/>
            <person name="Strempel S."/>
            <person name="Sturgill D."/>
            <person name="Sutton G."/>
            <person name="Sutton G.G."/>
            <person name="Tao W."/>
            <person name="Teichmann S."/>
            <person name="Tobari Y.N."/>
            <person name="Tomimura Y."/>
            <person name="Tsolas J.M."/>
            <person name="Valente V.L."/>
            <person name="Venter E."/>
            <person name="Venter J.C."/>
            <person name="Vicario S."/>
            <person name="Vieira F.G."/>
            <person name="Vilella A.J."/>
            <person name="Villasante A."/>
            <person name="Walenz B."/>
            <person name="Wang J."/>
            <person name="Wasserman M."/>
            <person name="Watts T."/>
            <person name="Wilson D."/>
            <person name="Wilson R.K."/>
            <person name="Wing R.A."/>
            <person name="Wolfner M.F."/>
            <person name="Wong A."/>
            <person name="Wong G.K."/>
            <person name="Wu C.I."/>
            <person name="Wu G."/>
            <person name="Yamamoto D."/>
            <person name="Yang H.P."/>
            <person name="Yang S.P."/>
            <person name="Yorke J.A."/>
            <person name="Yoshida K."/>
            <person name="Zdobnov E."/>
            <person name="Zhang P."/>
            <person name="Zhang Y."/>
            <person name="Zimin A.V."/>
            <person name="Baldwin J."/>
            <person name="Abdouelleil A."/>
            <person name="Abdulkadir J."/>
            <person name="Abebe A."/>
            <person name="Abera B."/>
            <person name="Abreu J."/>
            <person name="Acer S.C."/>
            <person name="Aftuck L."/>
            <person name="Alexander A."/>
            <person name="An P."/>
            <person name="Anderson E."/>
            <person name="Anderson S."/>
            <person name="Arachi H."/>
            <person name="Azer M."/>
            <person name="Bachantsang P."/>
            <person name="Barry A."/>
            <person name="Bayul T."/>
            <person name="Berlin A."/>
            <person name="Bessette D."/>
            <person name="Bloom T."/>
            <person name="Blye J."/>
            <person name="Boguslavskiy L."/>
            <person name="Bonnet C."/>
            <person name="Boukhgalter B."/>
            <person name="Bourzgui I."/>
            <person name="Brown A."/>
            <person name="Cahill P."/>
            <person name="Channer S."/>
            <person name="Cheshatsang Y."/>
            <person name="Chuda L."/>
            <person name="Citroen M."/>
            <person name="Collymore A."/>
            <person name="Cooke P."/>
            <person name="Costello M."/>
            <person name="D'Aco K."/>
            <person name="Daza R."/>
            <person name="De Haan G."/>
            <person name="DeGray S."/>
            <person name="DeMaso C."/>
            <person name="Dhargay N."/>
            <person name="Dooley K."/>
            <person name="Dooley E."/>
            <person name="Doricent M."/>
            <person name="Dorje P."/>
            <person name="Dorjee K."/>
            <person name="Dupes A."/>
            <person name="Elong R."/>
            <person name="Falk J."/>
            <person name="Farina A."/>
            <person name="Faro S."/>
            <person name="Ferguson D."/>
            <person name="Fisher S."/>
            <person name="Foley C.D."/>
            <person name="Franke A."/>
            <person name="Friedrich D."/>
            <person name="Gadbois L."/>
            <person name="Gearin G."/>
            <person name="Gearin C.R."/>
            <person name="Giannoukos G."/>
            <person name="Goode T."/>
            <person name="Graham J."/>
            <person name="Grandbois E."/>
            <person name="Grewal S."/>
            <person name="Gyaltsen K."/>
            <person name="Hafez N."/>
            <person name="Hagos B."/>
            <person name="Hall J."/>
            <person name="Henson C."/>
            <person name="Hollinger A."/>
            <person name="Honan T."/>
            <person name="Huard M.D."/>
            <person name="Hughes L."/>
            <person name="Hurhula B."/>
            <person name="Husby M.E."/>
            <person name="Kamat A."/>
            <person name="Kanga B."/>
            <person name="Kashin S."/>
            <person name="Khazanovich D."/>
            <person name="Kisner P."/>
            <person name="Lance K."/>
            <person name="Lara M."/>
            <person name="Lee W."/>
            <person name="Lennon N."/>
            <person name="Letendre F."/>
            <person name="LeVine R."/>
            <person name="Lipovsky A."/>
            <person name="Liu X."/>
            <person name="Liu J."/>
            <person name="Liu S."/>
            <person name="Lokyitsang T."/>
            <person name="Lokyitsang Y."/>
            <person name="Lubonja R."/>
            <person name="Lui A."/>
            <person name="MacDonald P."/>
            <person name="Magnisalis V."/>
            <person name="Maru K."/>
            <person name="Matthews C."/>
            <person name="McCusker W."/>
            <person name="McDonough S."/>
            <person name="Mehta T."/>
            <person name="Meldrim J."/>
            <person name="Meneus L."/>
            <person name="Mihai O."/>
            <person name="Mihalev A."/>
            <person name="Mihova T."/>
            <person name="Mittelman R."/>
            <person name="Mlenga V."/>
            <person name="Montmayeur A."/>
            <person name="Mulrain L."/>
            <person name="Navidi A."/>
            <person name="Naylor J."/>
            <person name="Negash T."/>
            <person name="Nguyen T."/>
            <person name="Nguyen N."/>
            <person name="Nicol R."/>
            <person name="Norbu C."/>
            <person name="Norbu N."/>
            <person name="Novod N."/>
            <person name="O'Neill B."/>
            <person name="Osman S."/>
            <person name="Markiewicz E."/>
            <person name="Oyono O.L."/>
            <person name="Patti C."/>
            <person name="Phunkhang P."/>
            <person name="Pierre F."/>
            <person name="Priest M."/>
            <person name="Raghuraman S."/>
            <person name="Rege F."/>
            <person name="Reyes R."/>
            <person name="Rise C."/>
            <person name="Rogov P."/>
            <person name="Ross K."/>
            <person name="Ryan E."/>
            <person name="Settipalli S."/>
            <person name="Shea T."/>
            <person name="Sherpa N."/>
            <person name="Shi L."/>
            <person name="Shih D."/>
            <person name="Sparrow T."/>
            <person name="Spaulding J."/>
            <person name="Stalker J."/>
            <person name="Stange-Thomann N."/>
            <person name="Stavropoulos S."/>
            <person name="Stone C."/>
            <person name="Strader C."/>
            <person name="Tesfaye S."/>
            <person name="Thomson T."/>
            <person name="Thoulutsang Y."/>
            <person name="Thoulutsang D."/>
            <person name="Topham K."/>
            <person name="Topping I."/>
            <person name="Tsamla T."/>
            <person name="Vassiliev H."/>
            <person name="Vo A."/>
            <person name="Wangchuk T."/>
            <person name="Wangdi T."/>
            <person name="Weiand M."/>
            <person name="Wilkinson J."/>
            <person name="Wilson A."/>
            <person name="Yadav S."/>
            <person name="Young G."/>
            <person name="Yu Q."/>
            <person name="Zembek L."/>
            <person name="Zhong D."/>
            <person name="Zimmer A."/>
            <person name="Zwirko Z."/>
            <person name="Jaffe D.B."/>
            <person name="Alvarez P."/>
            <person name="Brockman W."/>
            <person name="Butler J."/>
            <person name="Chin C."/>
            <person name="Gnerre S."/>
            <person name="Grabherr M."/>
            <person name="Kleber M."/>
            <person name="Mauceli E."/>
            <person name="MacCallum I."/>
        </authorList>
    </citation>
    <scope>NUCLEOTIDE SEQUENCE [LARGE SCALE GENOMIC DNA]</scope>
    <source>
        <strain evidence="18">Tai18E2 / Tucson 14021-0261.01</strain>
    </source>
</reference>
<proteinExistence type="inferred from homology"/>
<evidence type="ECO:0000256" key="1">
    <source>
        <dbReference type="ARBA" id="ARBA00001971"/>
    </source>
</evidence>
<dbReference type="PROSITE" id="PS00086">
    <property type="entry name" value="CYTOCHROME_P450"/>
    <property type="match status" value="1"/>
</dbReference>
<evidence type="ECO:0000256" key="9">
    <source>
        <dbReference type="ARBA" id="ARBA00022848"/>
    </source>
</evidence>
<feature type="binding site" description="axial binding residue" evidence="14">
    <location>
        <position position="443"/>
    </location>
    <ligand>
        <name>heme</name>
        <dbReference type="ChEBI" id="CHEBI:30413"/>
    </ligand>
    <ligandPart>
        <name>Fe</name>
        <dbReference type="ChEBI" id="CHEBI:18248"/>
    </ligandPart>
</feature>
<keyword evidence="8" id="KW-0256">Endoplasmic reticulum</keyword>
<keyword evidence="9" id="KW-0492">Microsome</keyword>
<dbReference type="PANTHER" id="PTHR24291">
    <property type="entry name" value="CYTOCHROME P450 FAMILY 4"/>
    <property type="match status" value="1"/>
</dbReference>
<comment type="cofactor">
    <cofactor evidence="1 14">
        <name>heme</name>
        <dbReference type="ChEBI" id="CHEBI:30413"/>
    </cofactor>
</comment>
<keyword evidence="6 14" id="KW-0349">Heme</keyword>
<evidence type="ECO:0000313" key="17">
    <source>
        <dbReference type="EMBL" id="EDW88676.1"/>
    </source>
</evidence>
<dbReference type="GO" id="GO:0004497">
    <property type="term" value="F:monooxygenase activity"/>
    <property type="evidence" value="ECO:0007669"/>
    <property type="project" value="UniProtKB-KW"/>
</dbReference>
<evidence type="ECO:0000256" key="14">
    <source>
        <dbReference type="PIRSR" id="PIRSR602401-1"/>
    </source>
</evidence>
<evidence type="ECO:0000256" key="11">
    <source>
        <dbReference type="ARBA" id="ARBA00023004"/>
    </source>
</evidence>
<dbReference type="FunFam" id="1.10.630.10:FF:000035">
    <property type="entry name" value="CYtochrome P450 family"/>
    <property type="match status" value="1"/>
</dbReference>
<dbReference type="CDD" id="cd20628">
    <property type="entry name" value="CYP4"/>
    <property type="match status" value="1"/>
</dbReference>
<dbReference type="KEGG" id="dya:Dyak_GE10369"/>
<evidence type="ECO:0000256" key="2">
    <source>
        <dbReference type="ARBA" id="ARBA00003690"/>
    </source>
</evidence>
<feature type="chain" id="PRO_5013265898" evidence="16">
    <location>
        <begin position="16"/>
        <end position="539"/>
    </location>
</feature>
<dbReference type="PRINTS" id="PR00385">
    <property type="entry name" value="P450"/>
</dbReference>
<comment type="function">
    <text evidence="2">May be involved in the metabolism of insect hormones and in the breakdown of synthetic insecticides.</text>
</comment>
<dbReference type="PRINTS" id="PR00463">
    <property type="entry name" value="EP450I"/>
</dbReference>
<dbReference type="GO" id="GO:0005789">
    <property type="term" value="C:endoplasmic reticulum membrane"/>
    <property type="evidence" value="ECO:0007669"/>
    <property type="project" value="UniProtKB-SubCell"/>
</dbReference>
<sequence>MWLAVLALLFLPLCALVYFERKASHRRQLLKEFNGPTPVPILGNANRIGKNPAEILSTFFDWWYDYGKDNFLFWIGYSSHIVMTNPKQLEYILNSQQLIQKSTIYDLLHPWLGHGLLTSYGSKWHKHRKMITPSFHFNILQDFHEVMNENSSKFMSQLKKASAGETIIDFQEHANYLTLDVICDTAMGVPINAMEQRDSSIVQAFRDMCYNINMRAFHPFKRSNRVFSLTPEFAAYQKTLKTLQDFTFDIIEKRVDALQNGGSKKEHDPSLPRKKMAFLDTLLSSTIDGRPLTRQEIYEEVSTFMFEGHDTTTSGVSFSVYLLSRHPDVQRKLFEEQCEVMGSDMNRNVSFQEIAQMKYLDLFIKEAQRVYPSVPFIGRYCDKDYDINGSLVPKGTTLNLALILLGYNDRIFKDPHHFRPERFEEEKPAPFEYLPFSAGPRNCIGQKFALLELKTVISKVVRSFEVLPAVDELVSKDGRLNTYLGLSPGEKLKCEAGRHKYDPILSAVLTLKSDNGLHLRLRERRSLQISNINKEYAYC</sequence>
<dbReference type="InterPro" id="IPR036396">
    <property type="entry name" value="Cyt_P450_sf"/>
</dbReference>
<evidence type="ECO:0000256" key="15">
    <source>
        <dbReference type="RuleBase" id="RU000461"/>
    </source>
</evidence>
<evidence type="ECO:0000256" key="12">
    <source>
        <dbReference type="ARBA" id="ARBA00023033"/>
    </source>
</evidence>
<comment type="similarity">
    <text evidence="5 15">Belongs to the cytochrome P450 family.</text>
</comment>
<gene>
    <name evidence="17" type="primary">Dyak\GE10369</name>
    <name evidence="17" type="synonym">dyak_GLEANR_1030</name>
    <name evidence="17" type="synonym">GE10369</name>
    <name evidence="17" type="ORF">Dyak_GE10369</name>
</gene>
<reference evidence="17 18" key="2">
    <citation type="journal article" date="2007" name="PLoS Biol.">
        <title>Principles of genome evolution in the Drosophila melanogaster species group.</title>
        <authorList>
            <person name="Ranz J.M."/>
            <person name="Maurin D."/>
            <person name="Chan Y.S."/>
            <person name="von Grotthuss M."/>
            <person name="Hillier L.W."/>
            <person name="Roote J."/>
            <person name="Ashburner M."/>
            <person name="Bergman C.M."/>
        </authorList>
    </citation>
    <scope>NUCLEOTIDE SEQUENCE [LARGE SCALE GENOMIC DNA]</scope>
    <source>
        <strain evidence="18">Tai18E2 / Tucson 14021-0261.01</strain>
    </source>
</reference>
<organism evidence="17 18">
    <name type="scientific">Drosophila yakuba</name>
    <name type="common">Fruit fly</name>
    <dbReference type="NCBI Taxonomy" id="7245"/>
    <lineage>
        <taxon>Eukaryota</taxon>
        <taxon>Metazoa</taxon>
        <taxon>Ecdysozoa</taxon>
        <taxon>Arthropoda</taxon>
        <taxon>Hexapoda</taxon>
        <taxon>Insecta</taxon>
        <taxon>Pterygota</taxon>
        <taxon>Neoptera</taxon>
        <taxon>Endopterygota</taxon>
        <taxon>Diptera</taxon>
        <taxon>Brachycera</taxon>
        <taxon>Muscomorpha</taxon>
        <taxon>Ephydroidea</taxon>
        <taxon>Drosophilidae</taxon>
        <taxon>Drosophila</taxon>
        <taxon>Sophophora</taxon>
    </lineage>
</organism>
<evidence type="ECO:0000256" key="10">
    <source>
        <dbReference type="ARBA" id="ARBA00023002"/>
    </source>
</evidence>
<dbReference type="HOGENOM" id="CLU_001570_5_1_1"/>
<dbReference type="InterPro" id="IPR002401">
    <property type="entry name" value="Cyt_P450_E_grp-I"/>
</dbReference>
<dbReference type="EMBL" id="CM000157">
    <property type="protein sequence ID" value="EDW88676.1"/>
    <property type="molecule type" value="Genomic_DNA"/>
</dbReference>
<dbReference type="GO" id="GO:0005506">
    <property type="term" value="F:iron ion binding"/>
    <property type="evidence" value="ECO:0007669"/>
    <property type="project" value="InterPro"/>
</dbReference>
<dbReference type="GO" id="GO:0016705">
    <property type="term" value="F:oxidoreductase activity, acting on paired donors, with incorporation or reduction of molecular oxygen"/>
    <property type="evidence" value="ECO:0007669"/>
    <property type="project" value="InterPro"/>
</dbReference>
<evidence type="ECO:0000256" key="6">
    <source>
        <dbReference type="ARBA" id="ARBA00022617"/>
    </source>
</evidence>
<dbReference type="SUPFAM" id="SSF48264">
    <property type="entry name" value="Cytochrome P450"/>
    <property type="match status" value="1"/>
</dbReference>
<dbReference type="PhylomeDB" id="B4NYL2"/>
<dbReference type="InterPro" id="IPR001128">
    <property type="entry name" value="Cyt_P450"/>
</dbReference>
<dbReference type="AlphaFoldDB" id="B4NYL2"/>
<keyword evidence="10 15" id="KW-0560">Oxidoreductase</keyword>
<keyword evidence="7 14" id="KW-0479">Metal-binding</keyword>
<dbReference type="GO" id="GO:0020037">
    <property type="term" value="F:heme binding"/>
    <property type="evidence" value="ECO:0007669"/>
    <property type="project" value="InterPro"/>
</dbReference>
<evidence type="ECO:0000256" key="16">
    <source>
        <dbReference type="SAM" id="SignalP"/>
    </source>
</evidence>
<name>B4NYL2_DROYA</name>
<keyword evidence="12 15" id="KW-0503">Monooxygenase</keyword>
<evidence type="ECO:0000256" key="8">
    <source>
        <dbReference type="ARBA" id="ARBA00022824"/>
    </source>
</evidence>
<feature type="signal peptide" evidence="16">
    <location>
        <begin position="1"/>
        <end position="15"/>
    </location>
</feature>
<keyword evidence="18" id="KW-1185">Reference proteome</keyword>
<dbReference type="InterPro" id="IPR050196">
    <property type="entry name" value="Cytochrome_P450_Monoox"/>
</dbReference>
<dbReference type="OrthoDB" id="1470350at2759"/>
<dbReference type="Proteomes" id="UP000002282">
    <property type="component" value="Chromosome 2L"/>
</dbReference>
<dbReference type="Gene3D" id="1.10.630.10">
    <property type="entry name" value="Cytochrome P450"/>
    <property type="match status" value="1"/>
</dbReference>
<evidence type="ECO:0000256" key="3">
    <source>
        <dbReference type="ARBA" id="ARBA00004174"/>
    </source>
</evidence>
<evidence type="ECO:0000256" key="4">
    <source>
        <dbReference type="ARBA" id="ARBA00004406"/>
    </source>
</evidence>
<evidence type="ECO:0000256" key="13">
    <source>
        <dbReference type="ARBA" id="ARBA00023136"/>
    </source>
</evidence>
<keyword evidence="16" id="KW-0732">Signal</keyword>
<keyword evidence="11 14" id="KW-0408">Iron</keyword>